<organism evidence="11">
    <name type="scientific">Neobacillus citreus</name>
    <dbReference type="NCBI Taxonomy" id="2833578"/>
    <lineage>
        <taxon>Bacteria</taxon>
        <taxon>Bacillati</taxon>
        <taxon>Bacillota</taxon>
        <taxon>Bacilli</taxon>
        <taxon>Bacillales</taxon>
        <taxon>Bacillaceae</taxon>
        <taxon>Neobacillus</taxon>
    </lineage>
</organism>
<dbReference type="PROSITE" id="PS00216">
    <property type="entry name" value="SUGAR_TRANSPORT_1"/>
    <property type="match status" value="1"/>
</dbReference>
<dbReference type="InterPro" id="IPR001958">
    <property type="entry name" value="Tet-R_TetA/multi-R_MdtG-like"/>
</dbReference>
<keyword evidence="4" id="KW-1003">Cell membrane</keyword>
<evidence type="ECO:0000256" key="4">
    <source>
        <dbReference type="ARBA" id="ARBA00022475"/>
    </source>
</evidence>
<evidence type="ECO:0000256" key="3">
    <source>
        <dbReference type="ARBA" id="ARBA00022448"/>
    </source>
</evidence>
<dbReference type="InterPro" id="IPR020846">
    <property type="entry name" value="MFS_dom"/>
</dbReference>
<dbReference type="PROSITE" id="PS00217">
    <property type="entry name" value="SUGAR_TRANSPORT_2"/>
    <property type="match status" value="1"/>
</dbReference>
<feature type="transmembrane region" description="Helical" evidence="9">
    <location>
        <begin position="398"/>
        <end position="418"/>
    </location>
</feature>
<dbReference type="EMBL" id="JAGYPE010000005">
    <property type="protein sequence ID" value="MBS4185353.1"/>
    <property type="molecule type" value="Genomic_DNA"/>
</dbReference>
<dbReference type="AlphaFoldDB" id="A0A942T599"/>
<feature type="transmembrane region" description="Helical" evidence="9">
    <location>
        <begin position="101"/>
        <end position="121"/>
    </location>
</feature>
<keyword evidence="7 9" id="KW-0472">Membrane</keyword>
<evidence type="ECO:0000256" key="8">
    <source>
        <dbReference type="SAM" id="MobiDB-lite"/>
    </source>
</evidence>
<dbReference type="InterPro" id="IPR036259">
    <property type="entry name" value="MFS_trans_sf"/>
</dbReference>
<evidence type="ECO:0000256" key="7">
    <source>
        <dbReference type="ARBA" id="ARBA00023136"/>
    </source>
</evidence>
<evidence type="ECO:0000313" key="11">
    <source>
        <dbReference type="EMBL" id="MBS4185353.1"/>
    </source>
</evidence>
<keyword evidence="3" id="KW-0813">Transport</keyword>
<feature type="transmembrane region" description="Helical" evidence="9">
    <location>
        <begin position="333"/>
        <end position="357"/>
    </location>
</feature>
<dbReference type="InterPro" id="IPR005829">
    <property type="entry name" value="Sugar_transporter_CS"/>
</dbReference>
<evidence type="ECO:0000259" key="10">
    <source>
        <dbReference type="PROSITE" id="PS50850"/>
    </source>
</evidence>
<dbReference type="Gene3D" id="1.20.1250.20">
    <property type="entry name" value="MFS general substrate transporter like domains"/>
    <property type="match status" value="1"/>
</dbReference>
<dbReference type="PANTHER" id="PTHR43124">
    <property type="entry name" value="PURINE EFFLUX PUMP PBUE"/>
    <property type="match status" value="1"/>
</dbReference>
<dbReference type="GO" id="GO:0022857">
    <property type="term" value="F:transmembrane transporter activity"/>
    <property type="evidence" value="ECO:0007669"/>
    <property type="project" value="InterPro"/>
</dbReference>
<name>A0A942T599_9BACI</name>
<keyword evidence="6 9" id="KW-1133">Transmembrane helix</keyword>
<dbReference type="RefSeq" id="WP_213145157.1">
    <property type="nucleotide sequence ID" value="NZ_JAGYPE020000037.1"/>
</dbReference>
<evidence type="ECO:0000256" key="6">
    <source>
        <dbReference type="ARBA" id="ARBA00022989"/>
    </source>
</evidence>
<feature type="transmembrane region" description="Helical" evidence="9">
    <location>
        <begin position="310"/>
        <end position="327"/>
    </location>
</feature>
<keyword evidence="5 9" id="KW-0812">Transmembrane</keyword>
<accession>A0A942T599</accession>
<comment type="subcellular location">
    <subcellularLocation>
        <location evidence="1">Cell membrane</location>
        <topology evidence="1">Multi-pass membrane protein</topology>
    </subcellularLocation>
</comment>
<comment type="caution">
    <text evidence="11">The sequence shown here is derived from an EMBL/GenBank/DDBJ whole genome shotgun (WGS) entry which is preliminary data.</text>
</comment>
<comment type="similarity">
    <text evidence="2">Belongs to the major facilitator superfamily. TCR/Tet family.</text>
</comment>
<gene>
    <name evidence="11" type="ORF">KHB02_28625</name>
</gene>
<sequence>MEHIEQLWNNPRTAKKKQSKAGQNRSSEISNKKWAILSISSIPLVMTLGNSMLIPVLPALEKELSISSFQSSLIITVYSIVAIILIPVAGYLSDHIGRKKVIIPSLIIAALGGLLSGWASWKLDAYWLVLVGRALQGVGAAGAFPIVLPLVGDMFKNEDDVSTCLGIIETSNTFGKVLSPIFGAILAGFIWFLPFFSIPVFCLISVLMMVFLVKSPQKKQKTIPFRDFFMNVKKTFAESGRWLYAIFFIGGILMLVLFGILFYLSEVFEKEYGIKDLKKGFFLALPLGALCLSSFIGGKVIKKNKVLMKWLTFGGILAAGLSIAALWISIKLWFMICMFLIAGIGIGLGLPSLDALITEGVEKKERGTITSLYSSMRFIGVAAGPPIIALLMKFPNHWIFILMSSLSVLAAIVALFAIKPPPEKS</sequence>
<dbReference type="GO" id="GO:0005886">
    <property type="term" value="C:plasma membrane"/>
    <property type="evidence" value="ECO:0007669"/>
    <property type="project" value="UniProtKB-SubCell"/>
</dbReference>
<dbReference type="PRINTS" id="PR01035">
    <property type="entry name" value="TCRTETA"/>
</dbReference>
<feature type="transmembrane region" description="Helical" evidence="9">
    <location>
        <begin position="280"/>
        <end position="298"/>
    </location>
</feature>
<dbReference type="SUPFAM" id="SSF103473">
    <property type="entry name" value="MFS general substrate transporter"/>
    <property type="match status" value="1"/>
</dbReference>
<feature type="transmembrane region" description="Helical" evidence="9">
    <location>
        <begin position="369"/>
        <end position="392"/>
    </location>
</feature>
<feature type="transmembrane region" description="Helical" evidence="9">
    <location>
        <begin position="242"/>
        <end position="264"/>
    </location>
</feature>
<dbReference type="CDD" id="cd17474">
    <property type="entry name" value="MFS_YfmO_like"/>
    <property type="match status" value="1"/>
</dbReference>
<reference evidence="11" key="1">
    <citation type="submission" date="2021-05" db="EMBL/GenBank/DDBJ databases">
        <title>Novel Bacillus species.</title>
        <authorList>
            <person name="Liu G."/>
        </authorList>
    </citation>
    <scope>NUCLEOTIDE SEQUENCE</scope>
    <source>
        <strain evidence="11">FJAT-50051</strain>
    </source>
</reference>
<evidence type="ECO:0000256" key="1">
    <source>
        <dbReference type="ARBA" id="ARBA00004651"/>
    </source>
</evidence>
<evidence type="ECO:0000256" key="2">
    <source>
        <dbReference type="ARBA" id="ARBA00007520"/>
    </source>
</evidence>
<feature type="domain" description="Major facilitator superfamily (MFS) profile" evidence="10">
    <location>
        <begin position="35"/>
        <end position="422"/>
    </location>
</feature>
<feature type="transmembrane region" description="Helical" evidence="9">
    <location>
        <begin position="181"/>
        <end position="213"/>
    </location>
</feature>
<protein>
    <submittedName>
        <fullName evidence="11">MFS transporter</fullName>
    </submittedName>
</protein>
<evidence type="ECO:0000256" key="9">
    <source>
        <dbReference type="SAM" id="Phobius"/>
    </source>
</evidence>
<dbReference type="PROSITE" id="PS50850">
    <property type="entry name" value="MFS"/>
    <property type="match status" value="1"/>
</dbReference>
<proteinExistence type="inferred from homology"/>
<feature type="transmembrane region" description="Helical" evidence="9">
    <location>
        <begin position="69"/>
        <end position="89"/>
    </location>
</feature>
<evidence type="ECO:0000256" key="5">
    <source>
        <dbReference type="ARBA" id="ARBA00022692"/>
    </source>
</evidence>
<dbReference type="Pfam" id="PF07690">
    <property type="entry name" value="MFS_1"/>
    <property type="match status" value="1"/>
</dbReference>
<dbReference type="InterPro" id="IPR011701">
    <property type="entry name" value="MFS"/>
</dbReference>
<feature type="region of interest" description="Disordered" evidence="8">
    <location>
        <begin position="1"/>
        <end position="26"/>
    </location>
</feature>
<dbReference type="PANTHER" id="PTHR43124:SF3">
    <property type="entry name" value="CHLORAMPHENICOL EFFLUX PUMP RV0191"/>
    <property type="match status" value="1"/>
</dbReference>
<dbReference type="InterPro" id="IPR050189">
    <property type="entry name" value="MFS_Efflux_Transporters"/>
</dbReference>
<feature type="transmembrane region" description="Helical" evidence="9">
    <location>
        <begin position="34"/>
        <end position="57"/>
    </location>
</feature>